<dbReference type="SUPFAM" id="SSF111337">
    <property type="entry name" value="QueA-like"/>
    <property type="match status" value="1"/>
</dbReference>
<dbReference type="NCBIfam" id="NF001140">
    <property type="entry name" value="PRK00147.1"/>
    <property type="match status" value="1"/>
</dbReference>
<protein>
    <recommendedName>
        <fullName evidence="11 13">S-adenosylmethionine:tRNA ribosyltransferase-isomerase</fullName>
        <ecNumber evidence="10 13">2.4.99.17</ecNumber>
    </recommendedName>
    <alternativeName>
        <fullName evidence="12 13">Queuosine biosynthesis protein QueA</fullName>
    </alternativeName>
</protein>
<evidence type="ECO:0000256" key="10">
    <source>
        <dbReference type="ARBA" id="ARBA00066503"/>
    </source>
</evidence>
<dbReference type="InterPro" id="IPR042118">
    <property type="entry name" value="QueA_dom1"/>
</dbReference>
<comment type="catalytic activity">
    <reaction evidence="8 13">
        <text>7-aminomethyl-7-carbaguanosine(34) in tRNA + S-adenosyl-L-methionine = epoxyqueuosine(34) in tRNA + adenine + L-methionine + 2 H(+)</text>
        <dbReference type="Rhea" id="RHEA:32155"/>
        <dbReference type="Rhea" id="RHEA-COMP:10342"/>
        <dbReference type="Rhea" id="RHEA-COMP:18582"/>
        <dbReference type="ChEBI" id="CHEBI:15378"/>
        <dbReference type="ChEBI" id="CHEBI:16708"/>
        <dbReference type="ChEBI" id="CHEBI:57844"/>
        <dbReference type="ChEBI" id="CHEBI:59789"/>
        <dbReference type="ChEBI" id="CHEBI:82833"/>
        <dbReference type="ChEBI" id="CHEBI:194443"/>
        <dbReference type="EC" id="2.4.99.17"/>
    </reaction>
</comment>
<dbReference type="EMBL" id="CP038017">
    <property type="protein sequence ID" value="QIV94404.1"/>
    <property type="molecule type" value="Genomic_DNA"/>
</dbReference>
<evidence type="ECO:0000256" key="13">
    <source>
        <dbReference type="HAMAP-Rule" id="MF_00113"/>
    </source>
</evidence>
<name>A0A6M3HT16_9GAMM</name>
<dbReference type="AlphaFoldDB" id="A0A6M3HT16"/>
<gene>
    <name evidence="13 14" type="primary">queA</name>
    <name evidence="14" type="ORF">E3E15_03125</name>
</gene>
<dbReference type="InterPro" id="IPR042119">
    <property type="entry name" value="QueA_dom2"/>
</dbReference>
<evidence type="ECO:0000256" key="12">
    <source>
        <dbReference type="ARBA" id="ARBA00076160"/>
    </source>
</evidence>
<dbReference type="PANTHER" id="PTHR30307:SF0">
    <property type="entry name" value="S-ADENOSYLMETHIONINE:TRNA RIBOSYLTRANSFERASE-ISOMERASE"/>
    <property type="match status" value="1"/>
</dbReference>
<dbReference type="EC" id="2.4.99.17" evidence="10 13"/>
<reference evidence="14 15" key="1">
    <citation type="submission" date="2019-03" db="EMBL/GenBank/DDBJ databases">
        <title>Complete Genome Sequence of Allofrancisella frigidaquae Strain SYSU 10HL1970 Isolated from Water-Cooling Systems in China.</title>
        <authorList>
            <person name="Ohrman C."/>
            <person name="Uneklint I."/>
            <person name="Sjodin A."/>
        </authorList>
    </citation>
    <scope>NUCLEOTIDE SEQUENCE [LARGE SCALE GENOMIC DNA]</scope>
    <source>
        <strain evidence="14 15">SYSU 10HL1970</strain>
    </source>
</reference>
<dbReference type="Pfam" id="PF02547">
    <property type="entry name" value="Queuosine_synth"/>
    <property type="match status" value="1"/>
</dbReference>
<keyword evidence="5 13" id="KW-0808">Transferase</keyword>
<evidence type="ECO:0000256" key="4">
    <source>
        <dbReference type="ARBA" id="ARBA00022490"/>
    </source>
</evidence>
<sequence>MKTDDFDYKLPEELIASYPLDKRDESRLLKLSKETGNIKDYKFKDFIDFINPNDLLVFNNSKVMLARLYGKKTTGAKLEFLVEKIKTPKVFETHIKANRSPVIGSEIYVQDTLAKVLNKDDGIYLLELQDKKNIYQLMQEFGHIPLPPYMKREDEEFDAERYQTVYAKDLGSVAAPTAGLHFSEELMQQIKDKEVGTAYITLHVGSGTFKPVQVDDVESHKMHSEVISVPEDVCQKIRQTKANGGRVIAIGTTSVRSLESAGQSGEIQAYQGETDIFLYPGKKFNIVDAMITNFHLPKSTLIMLVSAFAGKENIINAYKHAIDKKYRFYSYGDAMFIY</sequence>
<dbReference type="GO" id="GO:0008616">
    <property type="term" value="P:tRNA queuosine(34) biosynthetic process"/>
    <property type="evidence" value="ECO:0007669"/>
    <property type="project" value="UniProtKB-UniRule"/>
</dbReference>
<dbReference type="InterPro" id="IPR003699">
    <property type="entry name" value="QueA"/>
</dbReference>
<comment type="subcellular location">
    <subcellularLocation>
        <location evidence="1 13">Cytoplasm</location>
    </subcellularLocation>
</comment>
<proteinExistence type="inferred from homology"/>
<dbReference type="GO" id="GO:0051075">
    <property type="term" value="F:S-adenosylmethionine:tRNA ribosyltransferase-isomerase activity"/>
    <property type="evidence" value="ECO:0007669"/>
    <property type="project" value="UniProtKB-EC"/>
</dbReference>
<keyword evidence="6 13" id="KW-0949">S-adenosyl-L-methionine</keyword>
<dbReference type="Gene3D" id="2.40.10.240">
    <property type="entry name" value="QueA-like"/>
    <property type="match status" value="1"/>
</dbReference>
<dbReference type="Gene3D" id="3.40.1780.10">
    <property type="entry name" value="QueA-like"/>
    <property type="match status" value="1"/>
</dbReference>
<evidence type="ECO:0000256" key="2">
    <source>
        <dbReference type="ARBA" id="ARBA00004691"/>
    </source>
</evidence>
<dbReference type="PANTHER" id="PTHR30307">
    <property type="entry name" value="S-ADENOSYLMETHIONINE:TRNA RIBOSYLTRANSFERASE-ISOMERASE"/>
    <property type="match status" value="1"/>
</dbReference>
<dbReference type="RefSeq" id="WP_172106558.1">
    <property type="nucleotide sequence ID" value="NZ_CP038017.1"/>
</dbReference>
<organism evidence="14 15">
    <name type="scientific">Allofrancisella frigidaquae</name>
    <dbReference type="NCBI Taxonomy" id="1085644"/>
    <lineage>
        <taxon>Bacteria</taxon>
        <taxon>Pseudomonadati</taxon>
        <taxon>Pseudomonadota</taxon>
        <taxon>Gammaproteobacteria</taxon>
        <taxon>Thiotrichales</taxon>
        <taxon>Francisellaceae</taxon>
        <taxon>Allofrancisella</taxon>
    </lineage>
</organism>
<comment type="subunit">
    <text evidence="3 13">Monomer.</text>
</comment>
<dbReference type="NCBIfam" id="TIGR00113">
    <property type="entry name" value="queA"/>
    <property type="match status" value="1"/>
</dbReference>
<dbReference type="HAMAP" id="MF_00113">
    <property type="entry name" value="QueA"/>
    <property type="match status" value="1"/>
</dbReference>
<comment type="function">
    <text evidence="13">Transfers and isomerizes the ribose moiety from AdoMet to the 7-aminomethyl group of 7-deazaguanine (preQ1-tRNA) to give epoxyqueuosine (oQ-tRNA).</text>
</comment>
<evidence type="ECO:0000313" key="15">
    <source>
        <dbReference type="Proteomes" id="UP000503320"/>
    </source>
</evidence>
<dbReference type="Proteomes" id="UP000503320">
    <property type="component" value="Chromosome"/>
</dbReference>
<dbReference type="GO" id="GO:0005737">
    <property type="term" value="C:cytoplasm"/>
    <property type="evidence" value="ECO:0007669"/>
    <property type="project" value="UniProtKB-SubCell"/>
</dbReference>
<accession>A0A6M3HT16</accession>
<evidence type="ECO:0000256" key="1">
    <source>
        <dbReference type="ARBA" id="ARBA00004496"/>
    </source>
</evidence>
<keyword evidence="7 13" id="KW-0671">Queuosine biosynthesis</keyword>
<evidence type="ECO:0000256" key="8">
    <source>
        <dbReference type="ARBA" id="ARBA00052751"/>
    </source>
</evidence>
<evidence type="ECO:0000256" key="5">
    <source>
        <dbReference type="ARBA" id="ARBA00022679"/>
    </source>
</evidence>
<comment type="pathway">
    <text evidence="2 13">tRNA modification; tRNA-queuosine biosynthesis.</text>
</comment>
<keyword evidence="14" id="KW-0413">Isomerase</keyword>
<dbReference type="KEGG" id="afri:E3E15_03125"/>
<dbReference type="FunFam" id="3.40.1780.10:FF:000001">
    <property type="entry name" value="S-adenosylmethionine:tRNA ribosyltransferase-isomerase"/>
    <property type="match status" value="1"/>
</dbReference>
<keyword evidence="15" id="KW-1185">Reference proteome</keyword>
<dbReference type="UniPathway" id="UPA00392"/>
<keyword evidence="14" id="KW-0328">Glycosyltransferase</keyword>
<evidence type="ECO:0000256" key="9">
    <source>
        <dbReference type="ARBA" id="ARBA00061210"/>
    </source>
</evidence>
<evidence type="ECO:0000256" key="11">
    <source>
        <dbReference type="ARBA" id="ARBA00069325"/>
    </source>
</evidence>
<evidence type="ECO:0000256" key="6">
    <source>
        <dbReference type="ARBA" id="ARBA00022691"/>
    </source>
</evidence>
<evidence type="ECO:0000313" key="14">
    <source>
        <dbReference type="EMBL" id="QIV94404.1"/>
    </source>
</evidence>
<evidence type="ECO:0000256" key="7">
    <source>
        <dbReference type="ARBA" id="ARBA00022785"/>
    </source>
</evidence>
<keyword evidence="4 13" id="KW-0963">Cytoplasm</keyword>
<dbReference type="InterPro" id="IPR036100">
    <property type="entry name" value="QueA_sf"/>
</dbReference>
<comment type="similarity">
    <text evidence="9 13">Belongs to the QueA family.</text>
</comment>
<evidence type="ECO:0000256" key="3">
    <source>
        <dbReference type="ARBA" id="ARBA00011245"/>
    </source>
</evidence>